<dbReference type="Proteomes" id="UP000515847">
    <property type="component" value="Chromosome"/>
</dbReference>
<comment type="similarity">
    <text evidence="1">Belongs to the GerABKA family.</text>
</comment>
<dbReference type="RefSeq" id="WP_081908283.1">
    <property type="nucleotide sequence ID" value="NZ_CP045798.1"/>
</dbReference>
<protein>
    <submittedName>
        <fullName evidence="5">Spore germination protein</fullName>
    </submittedName>
</protein>
<feature type="compositionally biased region" description="Basic and acidic residues" evidence="3">
    <location>
        <begin position="609"/>
        <end position="620"/>
    </location>
</feature>
<feature type="region of interest" description="Disordered" evidence="3">
    <location>
        <begin position="1"/>
        <end position="20"/>
    </location>
</feature>
<dbReference type="InterPro" id="IPR050768">
    <property type="entry name" value="UPF0353/GerABKA_families"/>
</dbReference>
<dbReference type="Pfam" id="PF03323">
    <property type="entry name" value="GerA"/>
    <property type="match status" value="1"/>
</dbReference>
<dbReference type="KEGG" id="tfr:BR63_07885"/>
<dbReference type="PANTHER" id="PTHR22550">
    <property type="entry name" value="SPORE GERMINATION PROTEIN"/>
    <property type="match status" value="1"/>
</dbReference>
<accession>A0A7G6E2D5</accession>
<dbReference type="InterPro" id="IPR004995">
    <property type="entry name" value="Spore_Ger"/>
</dbReference>
<feature type="transmembrane region" description="Helical" evidence="4">
    <location>
        <begin position="468"/>
        <end position="487"/>
    </location>
</feature>
<organism evidence="5 6">
    <name type="scientific">Thermanaerosceptrum fracticalcis</name>
    <dbReference type="NCBI Taxonomy" id="1712410"/>
    <lineage>
        <taxon>Bacteria</taxon>
        <taxon>Bacillati</taxon>
        <taxon>Bacillota</taxon>
        <taxon>Clostridia</taxon>
        <taxon>Eubacteriales</taxon>
        <taxon>Peptococcaceae</taxon>
        <taxon>Thermanaerosceptrum</taxon>
    </lineage>
</organism>
<dbReference type="EMBL" id="CP045798">
    <property type="protein sequence ID" value="QNB46239.1"/>
    <property type="molecule type" value="Genomic_DNA"/>
</dbReference>
<evidence type="ECO:0000313" key="6">
    <source>
        <dbReference type="Proteomes" id="UP000515847"/>
    </source>
</evidence>
<feature type="compositionally biased region" description="Basic and acidic residues" evidence="3">
    <location>
        <begin position="49"/>
        <end position="64"/>
    </location>
</feature>
<proteinExistence type="inferred from homology"/>
<evidence type="ECO:0000256" key="3">
    <source>
        <dbReference type="SAM" id="MobiDB-lite"/>
    </source>
</evidence>
<evidence type="ECO:0000256" key="1">
    <source>
        <dbReference type="ARBA" id="ARBA00005278"/>
    </source>
</evidence>
<feature type="region of interest" description="Disordered" evidence="3">
    <location>
        <begin position="43"/>
        <end position="107"/>
    </location>
</feature>
<keyword evidence="2 4" id="KW-0472">Membrane</keyword>
<evidence type="ECO:0000256" key="4">
    <source>
        <dbReference type="SAM" id="Phobius"/>
    </source>
</evidence>
<reference evidence="5 6" key="1">
    <citation type="journal article" date="2019" name="Front. Microbiol.">
        <title>Thermoanaerosceptrum fracticalcis gen. nov. sp. nov., a Novel Fumarate-Fermenting Microorganism From a Deep Fractured Carbonate Aquifer of the US Great Basin.</title>
        <authorList>
            <person name="Hamilton-Brehm S.D."/>
            <person name="Stewart L.E."/>
            <person name="Zavarin M."/>
            <person name="Caldwell M."/>
            <person name="Lawson P.A."/>
            <person name="Onstott T.C."/>
            <person name="Grzymski J."/>
            <person name="Neveux I."/>
            <person name="Lollar B.S."/>
            <person name="Russell C.E."/>
            <person name="Moser D.P."/>
        </authorList>
    </citation>
    <scope>NUCLEOTIDE SEQUENCE [LARGE SCALE GENOMIC DNA]</scope>
    <source>
        <strain evidence="5 6">DRI-13</strain>
    </source>
</reference>
<feature type="transmembrane region" description="Helical" evidence="4">
    <location>
        <begin position="493"/>
        <end position="512"/>
    </location>
</feature>
<evidence type="ECO:0000313" key="5">
    <source>
        <dbReference type="EMBL" id="QNB46239.1"/>
    </source>
</evidence>
<keyword evidence="4" id="KW-0812">Transmembrane</keyword>
<feature type="transmembrane region" description="Helical" evidence="4">
    <location>
        <begin position="401"/>
        <end position="423"/>
    </location>
</feature>
<feature type="region of interest" description="Disordered" evidence="3">
    <location>
        <begin position="586"/>
        <end position="620"/>
    </location>
</feature>
<dbReference type="AlphaFoldDB" id="A0A7G6E2D5"/>
<name>A0A7G6E2D5_THEFR</name>
<dbReference type="GO" id="GO:0009847">
    <property type="term" value="P:spore germination"/>
    <property type="evidence" value="ECO:0007669"/>
    <property type="project" value="InterPro"/>
</dbReference>
<keyword evidence="6" id="KW-1185">Reference proteome</keyword>
<feature type="compositionally biased region" description="Basic and acidic residues" evidence="3">
    <location>
        <begin position="586"/>
        <end position="598"/>
    </location>
</feature>
<feature type="compositionally biased region" description="Basic and acidic residues" evidence="3">
    <location>
        <begin position="97"/>
        <end position="107"/>
    </location>
</feature>
<keyword evidence="4" id="KW-1133">Transmembrane helix</keyword>
<dbReference type="GO" id="GO:0016020">
    <property type="term" value="C:membrane"/>
    <property type="evidence" value="ECO:0007669"/>
    <property type="project" value="InterPro"/>
</dbReference>
<sequence>MPQENKKTEKSPIPPTGFVQKLWEMSKNTLTFKAEKQREGFILLGVEDGPSKGKSQAEDNNKTKDKSRKKAGKREDPRVNKKPIRVQRLSSYNNNKGVEEKPEKRVSPENLLVDPQLKINKYYIEEIYSLPKNKDIILREFTISLKPPLKAFAVFMEGLSDKNIINDVVLKPLMILSNLEEKTDLYNLAEYIKDNILPGNQVEITNEYRKIVESVNYGGTAVFIEGSPYCLLVETKGWDRRAVGKPATEQVIRGPHEAFNETLRSNTGLVRKLIRNEKLITEMFPLGERNKTNIAIMYIEDIANPELVREVKRRINSIKTDFVAESGILEQFIEDHPLMPSPQVLSTERPDRVAAFLVEGRVAIFVDGNPNILIVPTTLFSLLHSAEDYYLRMPYGNFVRLLRVVAVFIAIMTPSIYVAIITFHQEMIPTELILAIAASRETVPFPTILEVMMMELAFELIREAGVRVPGVIGNTIGIVGALILGQAAVQAGIVSPILIIVVAVTGLASFAIPNYSLSFAFRGVRFIFTLLAAGFGFFGVSAGLFLLLTTMCSMKSFGVPMLSPIGPRTKAGPDLVLRGPMWSMEERPDSLDTLDRQRQPRVSRGWVKPKKEDQDNEQYR</sequence>
<evidence type="ECO:0000256" key="2">
    <source>
        <dbReference type="ARBA" id="ARBA00023136"/>
    </source>
</evidence>
<dbReference type="PANTHER" id="PTHR22550:SF5">
    <property type="entry name" value="LEUCINE ZIPPER PROTEIN 4"/>
    <property type="match status" value="1"/>
</dbReference>
<gene>
    <name evidence="5" type="ORF">BR63_07885</name>
</gene>
<feature type="transmembrane region" description="Helical" evidence="4">
    <location>
        <begin position="524"/>
        <end position="548"/>
    </location>
</feature>
<dbReference type="OrthoDB" id="1726708at2"/>
<feature type="compositionally biased region" description="Basic and acidic residues" evidence="3">
    <location>
        <begin position="1"/>
        <end position="10"/>
    </location>
</feature>